<dbReference type="NCBIfam" id="TIGR03141">
    <property type="entry name" value="cytochro_ccmD"/>
    <property type="match status" value="1"/>
</dbReference>
<evidence type="ECO:0000313" key="14">
    <source>
        <dbReference type="EMBL" id="QKS53111.1"/>
    </source>
</evidence>
<comment type="similarity">
    <text evidence="3 12">Belongs to the CcmD/CycX/HelD family.</text>
</comment>
<evidence type="ECO:0000313" key="15">
    <source>
        <dbReference type="Proteomes" id="UP000509702"/>
    </source>
</evidence>
<evidence type="ECO:0000256" key="1">
    <source>
        <dbReference type="ARBA" id="ARBA00002442"/>
    </source>
</evidence>
<evidence type="ECO:0000256" key="2">
    <source>
        <dbReference type="ARBA" id="ARBA00004377"/>
    </source>
</evidence>
<evidence type="ECO:0000256" key="6">
    <source>
        <dbReference type="ARBA" id="ARBA00022475"/>
    </source>
</evidence>
<organism evidence="14 15">
    <name type="scientific">Azospirillum oryzae</name>
    <dbReference type="NCBI Taxonomy" id="286727"/>
    <lineage>
        <taxon>Bacteria</taxon>
        <taxon>Pseudomonadati</taxon>
        <taxon>Pseudomonadota</taxon>
        <taxon>Alphaproteobacteria</taxon>
        <taxon>Rhodospirillales</taxon>
        <taxon>Azospirillaceae</taxon>
        <taxon>Azospirillum</taxon>
    </lineage>
</organism>
<dbReference type="GO" id="GO:0005886">
    <property type="term" value="C:plasma membrane"/>
    <property type="evidence" value="ECO:0007669"/>
    <property type="project" value="UniProtKB-SubCell"/>
</dbReference>
<keyword evidence="10 12" id="KW-1133">Transmembrane helix</keyword>
<evidence type="ECO:0000256" key="8">
    <source>
        <dbReference type="ARBA" id="ARBA00022692"/>
    </source>
</evidence>
<evidence type="ECO:0000256" key="5">
    <source>
        <dbReference type="ARBA" id="ARBA00022448"/>
    </source>
</evidence>
<evidence type="ECO:0000256" key="11">
    <source>
        <dbReference type="ARBA" id="ARBA00023136"/>
    </source>
</evidence>
<keyword evidence="9 12" id="KW-0201">Cytochrome c-type biogenesis</keyword>
<evidence type="ECO:0000256" key="9">
    <source>
        <dbReference type="ARBA" id="ARBA00022748"/>
    </source>
</evidence>
<evidence type="ECO:0000256" key="4">
    <source>
        <dbReference type="ARBA" id="ARBA00016461"/>
    </source>
</evidence>
<evidence type="ECO:0000256" key="3">
    <source>
        <dbReference type="ARBA" id="ARBA00008741"/>
    </source>
</evidence>
<evidence type="ECO:0000256" key="7">
    <source>
        <dbReference type="ARBA" id="ARBA00022519"/>
    </source>
</evidence>
<dbReference type="PANTHER" id="PTHR37531">
    <property type="entry name" value="HEME EXPORTER PROTEIN D"/>
    <property type="match status" value="1"/>
</dbReference>
<keyword evidence="11 12" id="KW-0472">Membrane</keyword>
<keyword evidence="7 12" id="KW-0997">Cell inner membrane</keyword>
<keyword evidence="15" id="KW-1185">Reference proteome</keyword>
<comment type="function">
    <text evidence="1 12">Required for the export of heme to the periplasm for the biogenesis of c-type cytochromes.</text>
</comment>
<dbReference type="EMBL" id="CP054619">
    <property type="protein sequence ID" value="QKS53111.1"/>
    <property type="molecule type" value="Genomic_DNA"/>
</dbReference>
<feature type="compositionally biased region" description="Basic residues" evidence="13">
    <location>
        <begin position="51"/>
        <end position="60"/>
    </location>
</feature>
<reference evidence="14 15" key="1">
    <citation type="submission" date="2020-06" db="EMBL/GenBank/DDBJ databases">
        <title>Complete genome of Azosprillum oryzae KACC14407.</title>
        <authorList>
            <person name="Kim M."/>
            <person name="Park Y.-J."/>
            <person name="Shin J.-H."/>
        </authorList>
    </citation>
    <scope>NUCLEOTIDE SEQUENCE [LARGE SCALE GENOMIC DNA]</scope>
    <source>
        <strain evidence="14 15">KACC 14407</strain>
    </source>
</reference>
<dbReference type="RefSeq" id="WP_136705810.1">
    <property type="nucleotide sequence ID" value="NZ_VTTM01000010.1"/>
</dbReference>
<gene>
    <name evidence="14" type="primary">ccmD</name>
    <name evidence="14" type="ORF">HUE56_10535</name>
</gene>
<sequence>MSEFFHMGGYAAYVWPAYGIATLVLLGLLAATWKGLRNAEATLKALESARPARRRTRNAGRKAADQNAGTPAEASEG</sequence>
<dbReference type="GO" id="GO:0015886">
    <property type="term" value="P:heme transport"/>
    <property type="evidence" value="ECO:0007669"/>
    <property type="project" value="InterPro"/>
</dbReference>
<evidence type="ECO:0000256" key="13">
    <source>
        <dbReference type="SAM" id="MobiDB-lite"/>
    </source>
</evidence>
<keyword evidence="6 12" id="KW-1003">Cell membrane</keyword>
<evidence type="ECO:0000256" key="12">
    <source>
        <dbReference type="RuleBase" id="RU363101"/>
    </source>
</evidence>
<dbReference type="Proteomes" id="UP000509702">
    <property type="component" value="Chromosome"/>
</dbReference>
<evidence type="ECO:0000256" key="10">
    <source>
        <dbReference type="ARBA" id="ARBA00022989"/>
    </source>
</evidence>
<proteinExistence type="inferred from homology"/>
<comment type="subcellular location">
    <subcellularLocation>
        <location evidence="2 12">Cell inner membrane</location>
        <topology evidence="2 12">Single-pass membrane protein</topology>
    </subcellularLocation>
</comment>
<feature type="region of interest" description="Disordered" evidence="13">
    <location>
        <begin position="49"/>
        <end position="77"/>
    </location>
</feature>
<accession>A0A6N1AN17</accession>
<dbReference type="InterPro" id="IPR007078">
    <property type="entry name" value="Haem_export_protD_CcmD"/>
</dbReference>
<feature type="transmembrane region" description="Helical" evidence="12">
    <location>
        <begin position="12"/>
        <end position="33"/>
    </location>
</feature>
<dbReference type="AlphaFoldDB" id="A0A6N1AN17"/>
<dbReference type="InterPro" id="IPR052075">
    <property type="entry name" value="Heme_exporter_D"/>
</dbReference>
<keyword evidence="5 12" id="KW-0813">Transport</keyword>
<dbReference type="PANTHER" id="PTHR37531:SF1">
    <property type="entry name" value="HEME EXPORTER PROTEIN D"/>
    <property type="match status" value="1"/>
</dbReference>
<dbReference type="GO" id="GO:0017004">
    <property type="term" value="P:cytochrome complex assembly"/>
    <property type="evidence" value="ECO:0007669"/>
    <property type="project" value="UniProtKB-KW"/>
</dbReference>
<dbReference type="KEGG" id="aoz:HUE56_10535"/>
<name>A0A6N1AN17_9PROT</name>
<protein>
    <recommendedName>
        <fullName evidence="4 12">Heme exporter protein D</fullName>
    </recommendedName>
</protein>
<keyword evidence="8 12" id="KW-0812">Transmembrane</keyword>
<dbReference type="GO" id="GO:1903607">
    <property type="term" value="P:cytochrome c biosynthetic process"/>
    <property type="evidence" value="ECO:0007669"/>
    <property type="project" value="TreeGrafter"/>
</dbReference>
<dbReference type="Pfam" id="PF04995">
    <property type="entry name" value="CcmD"/>
    <property type="match status" value="1"/>
</dbReference>